<evidence type="ECO:0000313" key="3">
    <source>
        <dbReference type="Proteomes" id="UP001295684"/>
    </source>
</evidence>
<feature type="region of interest" description="Disordered" evidence="1">
    <location>
        <begin position="114"/>
        <end position="156"/>
    </location>
</feature>
<accession>A0AAD2D6D9</accession>
<evidence type="ECO:0000256" key="1">
    <source>
        <dbReference type="SAM" id="MobiDB-lite"/>
    </source>
</evidence>
<dbReference type="AlphaFoldDB" id="A0AAD2D6D9"/>
<reference evidence="2" key="1">
    <citation type="submission" date="2023-07" db="EMBL/GenBank/DDBJ databases">
        <authorList>
            <consortium name="AG Swart"/>
            <person name="Singh M."/>
            <person name="Singh A."/>
            <person name="Seah K."/>
            <person name="Emmerich C."/>
        </authorList>
    </citation>
    <scope>NUCLEOTIDE SEQUENCE</scope>
    <source>
        <strain evidence="2">DP1</strain>
    </source>
</reference>
<name>A0AAD2D6D9_EUPCR</name>
<keyword evidence="3" id="KW-1185">Reference proteome</keyword>
<organism evidence="2 3">
    <name type="scientific">Euplotes crassus</name>
    <dbReference type="NCBI Taxonomy" id="5936"/>
    <lineage>
        <taxon>Eukaryota</taxon>
        <taxon>Sar</taxon>
        <taxon>Alveolata</taxon>
        <taxon>Ciliophora</taxon>
        <taxon>Intramacronucleata</taxon>
        <taxon>Spirotrichea</taxon>
        <taxon>Hypotrichia</taxon>
        <taxon>Euplotida</taxon>
        <taxon>Euplotidae</taxon>
        <taxon>Moneuplotes</taxon>
    </lineage>
</organism>
<feature type="compositionally biased region" description="Polar residues" evidence="1">
    <location>
        <begin position="123"/>
        <end position="132"/>
    </location>
</feature>
<dbReference type="Proteomes" id="UP001295684">
    <property type="component" value="Unassembled WGS sequence"/>
</dbReference>
<protein>
    <submittedName>
        <fullName evidence="2">Uncharacterized protein</fullName>
    </submittedName>
</protein>
<gene>
    <name evidence="2" type="ORF">ECRASSUSDP1_LOCUS22880</name>
</gene>
<proteinExistence type="predicted"/>
<evidence type="ECO:0000313" key="2">
    <source>
        <dbReference type="EMBL" id="CAI2381425.1"/>
    </source>
</evidence>
<sequence>MNYTDTEVNDFSQIPSRNSNAYPCISGINSSKQFLEKDDFWSANNYPPEVFQDMGVSDVSFGFESIPLIPDKFQINQTQIPVRESTANELNTHKPDNDIGTYTEQRNALLGNKDTQEFAPLPNNESLRNPQNDMRLRKYEEDKETEGKNTTSSVNKRWGKKQDNKLFKVLREMEACHKICFNDVIWDEEGLKNLNRKLLRDLCREVKWISNPKKLLKRIKNFWDKDFSVRELKALKRIMRKDFDYKNVDLEQISKHFPSKSMENIMNMVEMLTEKYELKTLSLY</sequence>
<comment type="caution">
    <text evidence="2">The sequence shown here is derived from an EMBL/GenBank/DDBJ whole genome shotgun (WGS) entry which is preliminary data.</text>
</comment>
<feature type="compositionally biased region" description="Basic and acidic residues" evidence="1">
    <location>
        <begin position="134"/>
        <end position="147"/>
    </location>
</feature>
<dbReference type="EMBL" id="CAMPGE010023489">
    <property type="protein sequence ID" value="CAI2381425.1"/>
    <property type="molecule type" value="Genomic_DNA"/>
</dbReference>